<evidence type="ECO:0000313" key="2">
    <source>
        <dbReference type="Proteomes" id="UP001642720"/>
    </source>
</evidence>
<protein>
    <submittedName>
        <fullName evidence="1">Uncharacterized protein</fullName>
    </submittedName>
</protein>
<gene>
    <name evidence="1" type="ORF">CCMA1212_006214</name>
</gene>
<comment type="caution">
    <text evidence="1">The sequence shown here is derived from an EMBL/GenBank/DDBJ whole genome shotgun (WGS) entry which is preliminary data.</text>
</comment>
<organism evidence="1 2">
    <name type="scientific">Trichoderma ghanense</name>
    <dbReference type="NCBI Taxonomy" id="65468"/>
    <lineage>
        <taxon>Eukaryota</taxon>
        <taxon>Fungi</taxon>
        <taxon>Dikarya</taxon>
        <taxon>Ascomycota</taxon>
        <taxon>Pezizomycotina</taxon>
        <taxon>Sordariomycetes</taxon>
        <taxon>Hypocreomycetidae</taxon>
        <taxon>Hypocreales</taxon>
        <taxon>Hypocreaceae</taxon>
        <taxon>Trichoderma</taxon>
    </lineage>
</organism>
<reference evidence="1 2" key="1">
    <citation type="submission" date="2018-01" db="EMBL/GenBank/DDBJ databases">
        <title>Genome characterization of the sugarcane-associated fungus Trichoderma ghanense CCMA-1212 and their application in lignocelulose bioconversion.</title>
        <authorList>
            <person name="Steindorff A.S."/>
            <person name="Mendes T.D."/>
            <person name="Vilela E.S.D."/>
            <person name="Rodrigues D.S."/>
            <person name="Formighieri E.F."/>
            <person name="Melo I.S."/>
            <person name="Favaro L.C.L."/>
        </authorList>
    </citation>
    <scope>NUCLEOTIDE SEQUENCE [LARGE SCALE GENOMIC DNA]</scope>
    <source>
        <strain evidence="1 2">CCMA-1212</strain>
    </source>
</reference>
<sequence length="73" mass="8107">CSGIYLQTTAVQCQPKHHSFRQYRWSISSLLFVSSATSANSRAITITNQRPSCKKSFLVYPINGAVKTQNSTP</sequence>
<dbReference type="GeneID" id="300577898"/>
<keyword evidence="2" id="KW-1185">Reference proteome</keyword>
<accession>A0ABY2H1V3</accession>
<dbReference type="EMBL" id="PPTA01000008">
    <property type="protein sequence ID" value="TFB01767.1"/>
    <property type="molecule type" value="Genomic_DNA"/>
</dbReference>
<evidence type="ECO:0000313" key="1">
    <source>
        <dbReference type="EMBL" id="TFB01767.1"/>
    </source>
</evidence>
<dbReference type="RefSeq" id="XP_073557968.1">
    <property type="nucleotide sequence ID" value="XM_073703448.1"/>
</dbReference>
<dbReference type="Proteomes" id="UP001642720">
    <property type="component" value="Unassembled WGS sequence"/>
</dbReference>
<feature type="non-terminal residue" evidence="1">
    <location>
        <position position="1"/>
    </location>
</feature>
<proteinExistence type="predicted"/>
<name>A0ABY2H1V3_9HYPO</name>